<proteinExistence type="predicted"/>
<feature type="transmembrane region" description="Helical" evidence="1">
    <location>
        <begin position="47"/>
        <end position="66"/>
    </location>
</feature>
<comment type="caution">
    <text evidence="2">The sequence shown here is derived from an EMBL/GenBank/DDBJ whole genome shotgun (WGS) entry which is preliminary data.</text>
</comment>
<reference evidence="2 3" key="1">
    <citation type="submission" date="2020-01" db="EMBL/GenBank/DDBJ databases">
        <title>Draft genome sequence of Cand. Neptunochlamydia vexilliferae K9.</title>
        <authorList>
            <person name="Schulz F."/>
            <person name="Koestlbacher S."/>
            <person name="Wascher F."/>
            <person name="Pizzetti I."/>
            <person name="Horn M."/>
        </authorList>
    </citation>
    <scope>NUCLEOTIDE SEQUENCE [LARGE SCALE GENOMIC DNA]</scope>
    <source>
        <strain evidence="2 3">K9</strain>
    </source>
</reference>
<keyword evidence="1" id="KW-0472">Membrane</keyword>
<evidence type="ECO:0000313" key="3">
    <source>
        <dbReference type="Proteomes" id="UP001194714"/>
    </source>
</evidence>
<evidence type="ECO:0000313" key="2">
    <source>
        <dbReference type="EMBL" id="MBF5059594.1"/>
    </source>
</evidence>
<gene>
    <name evidence="2" type="ORF">NEPTK9_001110</name>
</gene>
<keyword evidence="1" id="KW-1133">Transmembrane helix</keyword>
<organism evidence="2 3">
    <name type="scientific">Candidatus Neptunichlamydia vexilliferae</name>
    <dbReference type="NCBI Taxonomy" id="1651774"/>
    <lineage>
        <taxon>Bacteria</taxon>
        <taxon>Pseudomonadati</taxon>
        <taxon>Chlamydiota</taxon>
        <taxon>Chlamydiia</taxon>
        <taxon>Parachlamydiales</taxon>
        <taxon>Simkaniaceae</taxon>
        <taxon>Candidatus Neptunichlamydia</taxon>
    </lineage>
</organism>
<protein>
    <submittedName>
        <fullName evidence="2">Uncharacterized protein</fullName>
    </submittedName>
</protein>
<evidence type="ECO:0000256" key="1">
    <source>
        <dbReference type="SAM" id="Phobius"/>
    </source>
</evidence>
<accession>A0ABS0AZN4</accession>
<dbReference type="RefSeq" id="WP_194847898.1">
    <property type="nucleotide sequence ID" value="NZ_JAAEJV010000029.1"/>
</dbReference>
<name>A0ABS0AZN4_9BACT</name>
<sequence length="67" mass="7351">MAFHLGILYFIQTASAIAVGIACTRFLLPLKKGFREENQKLITQGMIYLLITIFGIALIVYCGVGVS</sequence>
<keyword evidence="3" id="KW-1185">Reference proteome</keyword>
<dbReference type="Proteomes" id="UP001194714">
    <property type="component" value="Unassembled WGS sequence"/>
</dbReference>
<keyword evidence="1" id="KW-0812">Transmembrane</keyword>
<feature type="transmembrane region" description="Helical" evidence="1">
    <location>
        <begin position="6"/>
        <end position="27"/>
    </location>
</feature>
<dbReference type="EMBL" id="JAAEJV010000029">
    <property type="protein sequence ID" value="MBF5059594.1"/>
    <property type="molecule type" value="Genomic_DNA"/>
</dbReference>